<evidence type="ECO:0000313" key="5">
    <source>
        <dbReference type="Proteomes" id="UP000018144"/>
    </source>
</evidence>
<reference evidence="4 5" key="1">
    <citation type="journal article" date="2013" name="PLoS Genet.">
        <title>The genome and development-dependent transcriptomes of Pyronema confluens: a window into fungal evolution.</title>
        <authorList>
            <person name="Traeger S."/>
            <person name="Altegoer F."/>
            <person name="Freitag M."/>
            <person name="Gabaldon T."/>
            <person name="Kempken F."/>
            <person name="Kumar A."/>
            <person name="Marcet-Houben M."/>
            <person name="Poggeler S."/>
            <person name="Stajich J.E."/>
            <person name="Nowrousian M."/>
        </authorList>
    </citation>
    <scope>NUCLEOTIDE SEQUENCE [LARGE SCALE GENOMIC DNA]</scope>
    <source>
        <strain evidence="5">CBS 100304</strain>
        <tissue evidence="4">Vegetative mycelium</tissue>
    </source>
</reference>
<dbReference type="PANTHER" id="PTHR12281:SF31">
    <property type="entry name" value="DCN1-LIKE PROTEIN 3"/>
    <property type="match status" value="1"/>
</dbReference>
<dbReference type="PANTHER" id="PTHR12281">
    <property type="entry name" value="RP42 RELATED"/>
    <property type="match status" value="1"/>
</dbReference>
<protein>
    <recommendedName>
        <fullName evidence="1">Defective in cullin neddylation protein</fullName>
    </recommendedName>
</protein>
<dbReference type="AlphaFoldDB" id="U4LCF6"/>
<dbReference type="STRING" id="1076935.U4LCF6"/>
<feature type="compositionally biased region" description="Polar residues" evidence="2">
    <location>
        <begin position="30"/>
        <end position="48"/>
    </location>
</feature>
<keyword evidence="5" id="KW-1185">Reference proteome</keyword>
<dbReference type="eggNOG" id="KOG3077">
    <property type="taxonomic scope" value="Eukaryota"/>
</dbReference>
<dbReference type="Gene3D" id="1.10.238.10">
    <property type="entry name" value="EF-hand"/>
    <property type="match status" value="1"/>
</dbReference>
<name>U4LCF6_PYROM</name>
<dbReference type="InterPro" id="IPR005176">
    <property type="entry name" value="PONY_dom"/>
</dbReference>
<dbReference type="InterPro" id="IPR042460">
    <property type="entry name" value="DCN1-like_PONY"/>
</dbReference>
<feature type="compositionally biased region" description="Low complexity" evidence="2">
    <location>
        <begin position="9"/>
        <end position="21"/>
    </location>
</feature>
<evidence type="ECO:0000313" key="4">
    <source>
        <dbReference type="EMBL" id="CCX29774.1"/>
    </source>
</evidence>
<dbReference type="GO" id="GO:0032182">
    <property type="term" value="F:ubiquitin-like protein binding"/>
    <property type="evidence" value="ECO:0007669"/>
    <property type="project" value="TreeGrafter"/>
</dbReference>
<dbReference type="EMBL" id="HF935354">
    <property type="protein sequence ID" value="CCX29774.1"/>
    <property type="molecule type" value="Genomic_DNA"/>
</dbReference>
<evidence type="ECO:0000259" key="3">
    <source>
        <dbReference type="PROSITE" id="PS51229"/>
    </source>
</evidence>
<dbReference type="Gene3D" id="1.10.238.200">
    <property type="entry name" value="Cullin, PONY binding domain"/>
    <property type="match status" value="1"/>
</dbReference>
<gene>
    <name evidence="4" type="ORF">PCON_07100</name>
</gene>
<evidence type="ECO:0000256" key="2">
    <source>
        <dbReference type="SAM" id="MobiDB-lite"/>
    </source>
</evidence>
<dbReference type="PROSITE" id="PS51229">
    <property type="entry name" value="DCUN1"/>
    <property type="match status" value="1"/>
</dbReference>
<accession>U4LCF6</accession>
<dbReference type="GO" id="GO:0097602">
    <property type="term" value="F:cullin family protein binding"/>
    <property type="evidence" value="ECO:0007669"/>
    <property type="project" value="TreeGrafter"/>
</dbReference>
<organism evidence="4 5">
    <name type="scientific">Pyronema omphalodes (strain CBS 100304)</name>
    <name type="common">Pyronema confluens</name>
    <dbReference type="NCBI Taxonomy" id="1076935"/>
    <lineage>
        <taxon>Eukaryota</taxon>
        <taxon>Fungi</taxon>
        <taxon>Dikarya</taxon>
        <taxon>Ascomycota</taxon>
        <taxon>Pezizomycotina</taxon>
        <taxon>Pezizomycetes</taxon>
        <taxon>Pezizales</taxon>
        <taxon>Pyronemataceae</taxon>
        <taxon>Pyronema</taxon>
    </lineage>
</organism>
<dbReference type="GO" id="GO:0031624">
    <property type="term" value="F:ubiquitin conjugating enzyme binding"/>
    <property type="evidence" value="ECO:0007669"/>
    <property type="project" value="TreeGrafter"/>
</dbReference>
<dbReference type="GO" id="GO:0045116">
    <property type="term" value="P:protein neddylation"/>
    <property type="evidence" value="ECO:0007669"/>
    <property type="project" value="TreeGrafter"/>
</dbReference>
<feature type="region of interest" description="Disordered" evidence="2">
    <location>
        <begin position="1"/>
        <end position="65"/>
    </location>
</feature>
<dbReference type="GO" id="GO:0000151">
    <property type="term" value="C:ubiquitin ligase complex"/>
    <property type="evidence" value="ECO:0007669"/>
    <property type="project" value="TreeGrafter"/>
</dbReference>
<feature type="domain" description="DCUN1" evidence="3">
    <location>
        <begin position="66"/>
        <end position="280"/>
    </location>
</feature>
<proteinExistence type="predicted"/>
<evidence type="ECO:0000256" key="1">
    <source>
        <dbReference type="RuleBase" id="RU410713"/>
    </source>
</evidence>
<sequence>MPPKKKTKAAVVTATTTSTRSTRSRKQQDDASSVISVESVKTVNSTGSAKRKRAGSMSVTARSTKKAKESTETWWEEVAGCSDAEILDGEGFQKWIEDLGLDPSGMFMYLILYKCQAKTSMTITKEQFVRFMDSIGVKSNSQLLTVLSALLSDIRPATAPHPNPNFKPFYKWCFQHFKPEGQKGMPVDFAEIILQTLLDPTRYDPTWVSEEEPTKNEQFPHVDAFCEYITQSDPRPVHVINKDQFEQFYEFNLAVSWSAVEHSEDSAWPALIDSYVTWKREKYPA</sequence>
<dbReference type="OMA" id="IDIGTIC"/>
<dbReference type="Pfam" id="PF03556">
    <property type="entry name" value="Cullin_binding"/>
    <property type="match status" value="1"/>
</dbReference>
<dbReference type="OrthoDB" id="27198at2759"/>
<comment type="function">
    <text evidence="1">Neddylation of cullins play an essential role in the regulation of SCF-type complexes activity.</text>
</comment>
<dbReference type="Proteomes" id="UP000018144">
    <property type="component" value="Unassembled WGS sequence"/>
</dbReference>
<dbReference type="InterPro" id="IPR014764">
    <property type="entry name" value="DCN-prot"/>
</dbReference>